<evidence type="ECO:0000313" key="2">
    <source>
        <dbReference type="EMBL" id="KAG0141934.1"/>
    </source>
</evidence>
<name>A0A9P6ND12_9BASI</name>
<comment type="caution">
    <text evidence="2">The sequence shown here is derived from an EMBL/GenBank/DDBJ whole genome shotgun (WGS) entry which is preliminary data.</text>
</comment>
<reference evidence="2" key="1">
    <citation type="submission" date="2013-11" db="EMBL/GenBank/DDBJ databases">
        <title>Genome sequence of the fusiform rust pathogen reveals effectors for host alternation and coevolution with pine.</title>
        <authorList>
            <consortium name="DOE Joint Genome Institute"/>
            <person name="Smith K."/>
            <person name="Pendleton A."/>
            <person name="Kubisiak T."/>
            <person name="Anderson C."/>
            <person name="Salamov A."/>
            <person name="Aerts A."/>
            <person name="Riley R."/>
            <person name="Clum A."/>
            <person name="Lindquist E."/>
            <person name="Ence D."/>
            <person name="Campbell M."/>
            <person name="Kronenberg Z."/>
            <person name="Feau N."/>
            <person name="Dhillon B."/>
            <person name="Hamelin R."/>
            <person name="Burleigh J."/>
            <person name="Smith J."/>
            <person name="Yandell M."/>
            <person name="Nelson C."/>
            <person name="Grigoriev I."/>
            <person name="Davis J."/>
        </authorList>
    </citation>
    <scope>NUCLEOTIDE SEQUENCE</scope>
    <source>
        <strain evidence="2">G11</strain>
    </source>
</reference>
<evidence type="ECO:0000313" key="3">
    <source>
        <dbReference type="Proteomes" id="UP000886653"/>
    </source>
</evidence>
<dbReference type="AlphaFoldDB" id="A0A9P6ND12"/>
<proteinExistence type="predicted"/>
<dbReference type="EMBL" id="MU167366">
    <property type="protein sequence ID" value="KAG0141934.1"/>
    <property type="molecule type" value="Genomic_DNA"/>
</dbReference>
<organism evidence="2 3">
    <name type="scientific">Cronartium quercuum f. sp. fusiforme G11</name>
    <dbReference type="NCBI Taxonomy" id="708437"/>
    <lineage>
        <taxon>Eukaryota</taxon>
        <taxon>Fungi</taxon>
        <taxon>Dikarya</taxon>
        <taxon>Basidiomycota</taxon>
        <taxon>Pucciniomycotina</taxon>
        <taxon>Pucciniomycetes</taxon>
        <taxon>Pucciniales</taxon>
        <taxon>Coleosporiaceae</taxon>
        <taxon>Cronartium</taxon>
    </lineage>
</organism>
<dbReference type="Proteomes" id="UP000886653">
    <property type="component" value="Unassembled WGS sequence"/>
</dbReference>
<gene>
    <name evidence="2" type="ORF">CROQUDRAFT_259272</name>
</gene>
<accession>A0A9P6ND12</accession>
<evidence type="ECO:0000256" key="1">
    <source>
        <dbReference type="SAM" id="MobiDB-lite"/>
    </source>
</evidence>
<feature type="compositionally biased region" description="Basic and acidic residues" evidence="1">
    <location>
        <begin position="14"/>
        <end position="23"/>
    </location>
</feature>
<feature type="compositionally biased region" description="Polar residues" evidence="1">
    <location>
        <begin position="55"/>
        <end position="69"/>
    </location>
</feature>
<keyword evidence="3" id="KW-1185">Reference proteome</keyword>
<feature type="region of interest" description="Disordered" evidence="1">
    <location>
        <begin position="1"/>
        <end position="89"/>
    </location>
</feature>
<sequence>MGCGQAAPTPCNHNRQEKSDSRIKILRSSNPHPQPSNRKHARHTGPPNPGAWISTPRQPESSPGSNWESTPVRPGEPGPTTVQNSHSLPPPVESHLVSVWDSGVADYYGANIQWWGVFPLGNNNPVAMMTCHNAVSQARNAYNLIVGTLQVLPEQFFQEVQT</sequence>
<protein>
    <submittedName>
        <fullName evidence="2">Uncharacterized protein</fullName>
    </submittedName>
</protein>